<evidence type="ECO:0000313" key="8">
    <source>
        <dbReference type="EMBL" id="CAA9363298.1"/>
    </source>
</evidence>
<evidence type="ECO:0000256" key="7">
    <source>
        <dbReference type="HAMAP-Rule" id="MF_00631"/>
    </source>
</evidence>
<protein>
    <recommendedName>
        <fullName evidence="7">Cell division protein CrgA</fullName>
    </recommendedName>
</protein>
<comment type="subcellular location">
    <subcellularLocation>
        <location evidence="7">Cell membrane</location>
        <topology evidence="7">Multi-pass membrane protein</topology>
    </subcellularLocation>
</comment>
<keyword evidence="5 7" id="KW-0472">Membrane</keyword>
<gene>
    <name evidence="7" type="primary">crgA</name>
    <name evidence="8" type="ORF">AVDCRST_MAG47-360</name>
</gene>
<comment type="similarity">
    <text evidence="7">Belongs to the CrgA family.</text>
</comment>
<evidence type="ECO:0000256" key="3">
    <source>
        <dbReference type="ARBA" id="ARBA00022692"/>
    </source>
</evidence>
<dbReference type="InterPro" id="IPR009619">
    <property type="entry name" value="CrgA"/>
</dbReference>
<sequence length="146" mass="15855">MSKPRSASAREKTPPAADSISVVRTGLAALLVVGGIAWVGYYVFAVYDDLKPTWMADLGDWNFLIGFGALFLGLIIAANRRTPLGRGRGVVVGMLGSFLLGLAWIIVYYVTSQDASIPVFRELGNYNLLVGIGFMTVGFVYATRWE</sequence>
<keyword evidence="3 7" id="KW-0812">Transmembrane</keyword>
<feature type="transmembrane region" description="Helical" evidence="7">
    <location>
        <begin position="90"/>
        <end position="111"/>
    </location>
</feature>
<name>A0A6J4MP18_9ACTN</name>
<evidence type="ECO:0000256" key="6">
    <source>
        <dbReference type="ARBA" id="ARBA00023306"/>
    </source>
</evidence>
<dbReference type="EMBL" id="CADCUK010000025">
    <property type="protein sequence ID" value="CAA9363298.1"/>
    <property type="molecule type" value="Genomic_DNA"/>
</dbReference>
<feature type="transmembrane region" description="Helical" evidence="7">
    <location>
        <begin position="21"/>
        <end position="41"/>
    </location>
</feature>
<evidence type="ECO:0000256" key="5">
    <source>
        <dbReference type="ARBA" id="ARBA00023136"/>
    </source>
</evidence>
<reference evidence="8" key="1">
    <citation type="submission" date="2020-02" db="EMBL/GenBank/DDBJ databases">
        <authorList>
            <person name="Meier V. D."/>
        </authorList>
    </citation>
    <scope>NUCLEOTIDE SEQUENCE</scope>
    <source>
        <strain evidence="8">AVDCRST_MAG47</strain>
    </source>
</reference>
<proteinExistence type="inferred from homology"/>
<dbReference type="GO" id="GO:0005886">
    <property type="term" value="C:plasma membrane"/>
    <property type="evidence" value="ECO:0007669"/>
    <property type="project" value="UniProtKB-SubCell"/>
</dbReference>
<feature type="transmembrane region" description="Helical" evidence="7">
    <location>
        <begin position="61"/>
        <end position="78"/>
    </location>
</feature>
<accession>A0A6J4MP18</accession>
<dbReference type="AlphaFoldDB" id="A0A6J4MP18"/>
<comment type="caution">
    <text evidence="7">Lacks conserved residue(s) required for the propagation of feature annotation.</text>
</comment>
<keyword evidence="2 7" id="KW-0132">Cell division</keyword>
<keyword evidence="6 7" id="KW-0131">Cell cycle</keyword>
<evidence type="ECO:0000256" key="1">
    <source>
        <dbReference type="ARBA" id="ARBA00022475"/>
    </source>
</evidence>
<evidence type="ECO:0000256" key="2">
    <source>
        <dbReference type="ARBA" id="ARBA00022618"/>
    </source>
</evidence>
<dbReference type="GO" id="GO:0051301">
    <property type="term" value="P:cell division"/>
    <property type="evidence" value="ECO:0007669"/>
    <property type="project" value="UniProtKB-UniRule"/>
</dbReference>
<comment type="function">
    <text evidence="7">Involved in cell division.</text>
</comment>
<evidence type="ECO:0000256" key="4">
    <source>
        <dbReference type="ARBA" id="ARBA00022989"/>
    </source>
</evidence>
<keyword evidence="4 7" id="KW-1133">Transmembrane helix</keyword>
<organism evidence="8">
    <name type="scientific">uncultured Nocardioidaceae bacterium</name>
    <dbReference type="NCBI Taxonomy" id="253824"/>
    <lineage>
        <taxon>Bacteria</taxon>
        <taxon>Bacillati</taxon>
        <taxon>Actinomycetota</taxon>
        <taxon>Actinomycetes</taxon>
        <taxon>Propionibacteriales</taxon>
        <taxon>Nocardioidaceae</taxon>
        <taxon>environmental samples</taxon>
    </lineage>
</organism>
<dbReference type="HAMAP" id="MF_00631">
    <property type="entry name" value="CrgA"/>
    <property type="match status" value="1"/>
</dbReference>
<dbReference type="Pfam" id="PF06781">
    <property type="entry name" value="CrgA"/>
    <property type="match status" value="2"/>
</dbReference>
<feature type="transmembrane region" description="Helical" evidence="7">
    <location>
        <begin position="123"/>
        <end position="142"/>
    </location>
</feature>
<keyword evidence="1 7" id="KW-1003">Cell membrane</keyword>